<dbReference type="InterPro" id="IPR045287">
    <property type="entry name" value="PAB"/>
</dbReference>
<name>A0A7R9ZLM0_9STRA</name>
<feature type="signal peptide" evidence="1">
    <location>
        <begin position="1"/>
        <end position="19"/>
    </location>
</feature>
<proteinExistence type="predicted"/>
<evidence type="ECO:0000313" key="2">
    <source>
        <dbReference type="EMBL" id="CAD8332363.1"/>
    </source>
</evidence>
<dbReference type="PANTHER" id="PTHR35115">
    <property type="entry name" value="CYCLIN DELTA-3"/>
    <property type="match status" value="1"/>
</dbReference>
<dbReference type="AlphaFoldDB" id="A0A7R9ZLM0"/>
<protein>
    <submittedName>
        <fullName evidence="2">Uncharacterized protein</fullName>
    </submittedName>
</protein>
<reference evidence="2" key="1">
    <citation type="submission" date="2021-01" db="EMBL/GenBank/DDBJ databases">
        <authorList>
            <person name="Corre E."/>
            <person name="Pelletier E."/>
            <person name="Niang G."/>
            <person name="Scheremetjew M."/>
            <person name="Finn R."/>
            <person name="Kale V."/>
            <person name="Holt S."/>
            <person name="Cochrane G."/>
            <person name="Meng A."/>
            <person name="Brown T."/>
            <person name="Cohen L."/>
        </authorList>
    </citation>
    <scope>NUCLEOTIDE SEQUENCE</scope>
    <source>
        <strain evidence="2">CCMP3328</strain>
    </source>
</reference>
<evidence type="ECO:0000256" key="1">
    <source>
        <dbReference type="SAM" id="SignalP"/>
    </source>
</evidence>
<organism evidence="2">
    <name type="scientific">Craspedostauros australis</name>
    <dbReference type="NCBI Taxonomy" id="1486917"/>
    <lineage>
        <taxon>Eukaryota</taxon>
        <taxon>Sar</taxon>
        <taxon>Stramenopiles</taxon>
        <taxon>Ochrophyta</taxon>
        <taxon>Bacillariophyta</taxon>
        <taxon>Bacillariophyceae</taxon>
        <taxon>Bacillariophycidae</taxon>
        <taxon>Naviculales</taxon>
        <taxon>Naviculaceae</taxon>
        <taxon>Craspedostauros</taxon>
    </lineage>
</organism>
<accession>A0A7R9ZLM0</accession>
<gene>
    <name evidence="2" type="ORF">CAUS1442_LOCUS4462</name>
</gene>
<dbReference type="EMBL" id="HBEF01007147">
    <property type="protein sequence ID" value="CAD8332363.1"/>
    <property type="molecule type" value="Transcribed_RNA"/>
</dbReference>
<feature type="chain" id="PRO_5030705459" evidence="1">
    <location>
        <begin position="20"/>
        <end position="392"/>
    </location>
</feature>
<keyword evidence="1" id="KW-0732">Signal</keyword>
<dbReference type="PANTHER" id="PTHR35115:SF1">
    <property type="entry name" value="PROTEIN IN CHLOROPLAST ATPASE BIOGENESIS, CHLOROPLASTIC"/>
    <property type="match status" value="1"/>
</dbReference>
<sequence length="392" mass="42568">MKMLSFAVALQVGIRHVAAFSTSNVVGITGSNAASRSAMTRCFSTMRPIDSGVSRVETLQFLLSKHGAPGSAGCKEANDLESIASIDDAELLNLHPHLHPIARSKSTGNYICALRRAFAEEGASSTMYASSNKAPWPIVETKLGGMGMKVLALNSEHLMRRIVCECDFAGTGDEIIASYNEGLGQEQLNDAALDIPYQRGSVEKLGYGVDKYVLLKVGPFSDIYESLALGHAKGGDESSSLISAEAANGKMTGFGSTFRFYARLLRSFPNREEEARDAARMCLRLPLPSIGMEMDDFREVAVLGQLAEDADSDDDVRSKLQSMYQSYVDHEKDDPHASQGKTPESMAIDEANYLIDTTALKGGEWKEIRSDLAKIYSSVGYNEMAKFVDPSL</sequence>